<dbReference type="CDD" id="cd02440">
    <property type="entry name" value="AdoMet_MTases"/>
    <property type="match status" value="1"/>
</dbReference>
<sequence>MTPDVADQLTDDLFFGAAVRLLQPRRGHRFGGDAALLAAAARSLLTPGGAVADLGAGVGPVGLVLAAKGARRALLVEIDETLAALAEENARRNGLSDRTEVAAADVAAIARGGDEFAGAFDLVAANPPFDDAARHRASPHAGRARAHVDDGAVIPVWIGAARRLLRPGGALVMIHRPEALGTLLAALDAGFGDARILPVHPRAEAPAGRLVISARIGGRGALLLRPPLVMHAADGGFTPEADAAQRGGMLDLS</sequence>
<evidence type="ECO:0000313" key="5">
    <source>
        <dbReference type="Proteomes" id="UP001181622"/>
    </source>
</evidence>
<evidence type="ECO:0000313" key="4">
    <source>
        <dbReference type="EMBL" id="MDR4306812.1"/>
    </source>
</evidence>
<keyword evidence="1 4" id="KW-0808">Transferase</keyword>
<dbReference type="InterPro" id="IPR007848">
    <property type="entry name" value="Small_mtfrase_dom"/>
</dbReference>
<dbReference type="GO" id="GO:0008168">
    <property type="term" value="F:methyltransferase activity"/>
    <property type="evidence" value="ECO:0007669"/>
    <property type="project" value="UniProtKB-KW"/>
</dbReference>
<evidence type="ECO:0000256" key="2">
    <source>
        <dbReference type="ARBA" id="ARBA00022691"/>
    </source>
</evidence>
<dbReference type="Gene3D" id="3.40.50.150">
    <property type="entry name" value="Vaccinia Virus protein VP39"/>
    <property type="match status" value="1"/>
</dbReference>
<dbReference type="EMBL" id="JADBEO010000016">
    <property type="protein sequence ID" value="MDR4306812.1"/>
    <property type="molecule type" value="Genomic_DNA"/>
</dbReference>
<keyword evidence="5" id="KW-1185">Reference proteome</keyword>
<comment type="caution">
    <text evidence="4">The sequence shown here is derived from an EMBL/GenBank/DDBJ whole genome shotgun (WGS) entry which is preliminary data.</text>
</comment>
<dbReference type="PANTHER" id="PTHR47739">
    <property type="entry name" value="TRNA1(VAL) (ADENINE(37)-N6)-METHYLTRANSFERASE"/>
    <property type="match status" value="1"/>
</dbReference>
<evidence type="ECO:0000259" key="3">
    <source>
        <dbReference type="Pfam" id="PF05175"/>
    </source>
</evidence>
<evidence type="ECO:0000256" key="1">
    <source>
        <dbReference type="ARBA" id="ARBA00022603"/>
    </source>
</evidence>
<name>A0ABU1DFD3_9HYPH</name>
<dbReference type="Proteomes" id="UP001181622">
    <property type="component" value="Unassembled WGS sequence"/>
</dbReference>
<protein>
    <submittedName>
        <fullName evidence="4">Methyltransferase</fullName>
    </submittedName>
</protein>
<gene>
    <name evidence="4" type="ORF">IHQ68_09295</name>
</gene>
<reference evidence="4" key="1">
    <citation type="submission" date="2020-10" db="EMBL/GenBank/DDBJ databases">
        <authorList>
            <person name="Abbas A."/>
            <person name="Razzaq R."/>
            <person name="Waqas M."/>
            <person name="Abbas N."/>
            <person name="Nielsen T.K."/>
            <person name="Hansen L.H."/>
            <person name="Hussain S."/>
            <person name="Shahid M."/>
        </authorList>
    </citation>
    <scope>NUCLEOTIDE SEQUENCE</scope>
    <source>
        <strain evidence="4">S14</strain>
    </source>
</reference>
<dbReference type="InterPro" id="IPR029063">
    <property type="entry name" value="SAM-dependent_MTases_sf"/>
</dbReference>
<dbReference type="InterPro" id="IPR050210">
    <property type="entry name" value="tRNA_Adenine-N(6)_MTase"/>
</dbReference>
<keyword evidence="2" id="KW-0949">S-adenosyl-L-methionine</keyword>
<dbReference type="RefSeq" id="WP_309391024.1">
    <property type="nucleotide sequence ID" value="NZ_JADBEO010000016.1"/>
</dbReference>
<dbReference type="SUPFAM" id="SSF53335">
    <property type="entry name" value="S-adenosyl-L-methionine-dependent methyltransferases"/>
    <property type="match status" value="1"/>
</dbReference>
<accession>A0ABU1DFD3</accession>
<keyword evidence="1 4" id="KW-0489">Methyltransferase</keyword>
<organism evidence="4 5">
    <name type="scientific">Chelatococcus sambhunathii</name>
    <dbReference type="NCBI Taxonomy" id="363953"/>
    <lineage>
        <taxon>Bacteria</taxon>
        <taxon>Pseudomonadati</taxon>
        <taxon>Pseudomonadota</taxon>
        <taxon>Alphaproteobacteria</taxon>
        <taxon>Hyphomicrobiales</taxon>
        <taxon>Chelatococcaceae</taxon>
        <taxon>Chelatococcus</taxon>
    </lineage>
</organism>
<dbReference type="Pfam" id="PF05175">
    <property type="entry name" value="MTS"/>
    <property type="match status" value="1"/>
</dbReference>
<dbReference type="PANTHER" id="PTHR47739:SF1">
    <property type="entry name" value="TRNA1(VAL) (ADENINE(37)-N6)-METHYLTRANSFERASE"/>
    <property type="match status" value="1"/>
</dbReference>
<feature type="domain" description="Methyltransferase small" evidence="3">
    <location>
        <begin position="47"/>
        <end position="176"/>
    </location>
</feature>
<dbReference type="GO" id="GO:0032259">
    <property type="term" value="P:methylation"/>
    <property type="evidence" value="ECO:0007669"/>
    <property type="project" value="UniProtKB-KW"/>
</dbReference>
<proteinExistence type="predicted"/>